<protein>
    <submittedName>
        <fullName evidence="1">Uncharacterized protein</fullName>
    </submittedName>
</protein>
<name>A0A843XH70_COLES</name>
<dbReference type="EMBL" id="NMUH01008278">
    <property type="protein sequence ID" value="MQM18561.1"/>
    <property type="molecule type" value="Genomic_DNA"/>
</dbReference>
<proteinExistence type="predicted"/>
<evidence type="ECO:0000313" key="2">
    <source>
        <dbReference type="Proteomes" id="UP000652761"/>
    </source>
</evidence>
<gene>
    <name evidence="1" type="ORF">Taro_051556</name>
</gene>
<organism evidence="1 2">
    <name type="scientific">Colocasia esculenta</name>
    <name type="common">Wild taro</name>
    <name type="synonym">Arum esculentum</name>
    <dbReference type="NCBI Taxonomy" id="4460"/>
    <lineage>
        <taxon>Eukaryota</taxon>
        <taxon>Viridiplantae</taxon>
        <taxon>Streptophyta</taxon>
        <taxon>Embryophyta</taxon>
        <taxon>Tracheophyta</taxon>
        <taxon>Spermatophyta</taxon>
        <taxon>Magnoliopsida</taxon>
        <taxon>Liliopsida</taxon>
        <taxon>Araceae</taxon>
        <taxon>Aroideae</taxon>
        <taxon>Colocasieae</taxon>
        <taxon>Colocasia</taxon>
    </lineage>
</organism>
<reference evidence="1" key="1">
    <citation type="submission" date="2017-07" db="EMBL/GenBank/DDBJ databases">
        <title>Taro Niue Genome Assembly and Annotation.</title>
        <authorList>
            <person name="Atibalentja N."/>
            <person name="Keating K."/>
            <person name="Fields C.J."/>
        </authorList>
    </citation>
    <scope>NUCLEOTIDE SEQUENCE</scope>
    <source>
        <strain evidence="1">Niue_2</strain>
        <tissue evidence="1">Leaf</tissue>
    </source>
</reference>
<keyword evidence="2" id="KW-1185">Reference proteome</keyword>
<comment type="caution">
    <text evidence="1">The sequence shown here is derived from an EMBL/GenBank/DDBJ whole genome shotgun (WGS) entry which is preliminary data.</text>
</comment>
<accession>A0A843XH70</accession>
<dbReference type="Proteomes" id="UP000652761">
    <property type="component" value="Unassembled WGS sequence"/>
</dbReference>
<evidence type="ECO:0000313" key="1">
    <source>
        <dbReference type="EMBL" id="MQM18561.1"/>
    </source>
</evidence>
<dbReference type="AlphaFoldDB" id="A0A843XH70"/>
<sequence>MWTSTVELGGEQCGRLVVTGQPEPSSFPTFSPPFPPTCTLVPLHYFRWSTGACGKAVKRAAAADQAGNDGLEDGIRGKLLRVRCKSRFYRGKILTTIDVAVSPSLAAVDIAVYPLLCELSLARLWSVRGRRIWIWSLKGHKYPGLSHTGFSLPAEAIDWCADSTGAIADC</sequence>